<evidence type="ECO:0000256" key="5">
    <source>
        <dbReference type="ARBA" id="ARBA00023004"/>
    </source>
</evidence>
<dbReference type="GO" id="GO:0004497">
    <property type="term" value="F:monooxygenase activity"/>
    <property type="evidence" value="ECO:0007669"/>
    <property type="project" value="InterPro"/>
</dbReference>
<dbReference type="GO" id="GO:0020037">
    <property type="term" value="F:heme binding"/>
    <property type="evidence" value="ECO:0007669"/>
    <property type="project" value="InterPro"/>
</dbReference>
<keyword evidence="5 6" id="KW-0408">Iron</keyword>
<dbReference type="InterPro" id="IPR029063">
    <property type="entry name" value="SAM-dependent_MTases_sf"/>
</dbReference>
<dbReference type="PROSITE" id="PS00086">
    <property type="entry name" value="CYTOCHROME_P450"/>
    <property type="match status" value="1"/>
</dbReference>
<dbReference type="Pfam" id="PF03492">
    <property type="entry name" value="Methyltransf_7"/>
    <property type="match status" value="1"/>
</dbReference>
<dbReference type="SUPFAM" id="SSF48264">
    <property type="entry name" value="Cytochrome P450"/>
    <property type="match status" value="1"/>
</dbReference>
<dbReference type="PANTHER" id="PTHR24305">
    <property type="entry name" value="CYTOCHROME P450"/>
    <property type="match status" value="1"/>
</dbReference>
<dbReference type="InterPro" id="IPR005299">
    <property type="entry name" value="MeTrfase_7"/>
</dbReference>
<dbReference type="PRINTS" id="PR00463">
    <property type="entry name" value="EP450I"/>
</dbReference>
<evidence type="ECO:0000256" key="4">
    <source>
        <dbReference type="ARBA" id="ARBA00022842"/>
    </source>
</evidence>
<dbReference type="InterPro" id="IPR002401">
    <property type="entry name" value="Cyt_P450_E_grp-I"/>
</dbReference>
<comment type="cofactor">
    <cofactor evidence="1 6">
        <name>heme</name>
        <dbReference type="ChEBI" id="CHEBI:30413"/>
    </cofactor>
</comment>
<evidence type="ECO:0000256" key="1">
    <source>
        <dbReference type="ARBA" id="ARBA00001971"/>
    </source>
</evidence>
<dbReference type="Gene3D" id="1.10.630.10">
    <property type="entry name" value="Cytochrome P450"/>
    <property type="match status" value="1"/>
</dbReference>
<dbReference type="SUPFAM" id="SSF53335">
    <property type="entry name" value="S-adenosyl-L-methionine-dependent methyltransferases"/>
    <property type="match status" value="1"/>
</dbReference>
<organism evidence="7 8">
    <name type="scientific">Metarhizium humberi</name>
    <dbReference type="NCBI Taxonomy" id="2596975"/>
    <lineage>
        <taxon>Eukaryota</taxon>
        <taxon>Fungi</taxon>
        <taxon>Dikarya</taxon>
        <taxon>Ascomycota</taxon>
        <taxon>Pezizomycotina</taxon>
        <taxon>Sordariomycetes</taxon>
        <taxon>Hypocreomycetidae</taxon>
        <taxon>Hypocreales</taxon>
        <taxon>Clavicipitaceae</taxon>
        <taxon>Metarhizium</taxon>
    </lineage>
</organism>
<evidence type="ECO:0000256" key="3">
    <source>
        <dbReference type="ARBA" id="ARBA00022723"/>
    </source>
</evidence>
<evidence type="ECO:0000256" key="2">
    <source>
        <dbReference type="ARBA" id="ARBA00022617"/>
    </source>
</evidence>
<keyword evidence="3 6" id="KW-0479">Metal-binding</keyword>
<dbReference type="PANTHER" id="PTHR24305:SF108">
    <property type="entry name" value="P450, PUTATIVE (EUROFUNG)-RELATED"/>
    <property type="match status" value="1"/>
</dbReference>
<reference evidence="7 8" key="1">
    <citation type="submission" date="2020-07" db="EMBL/GenBank/DDBJ databases">
        <title>Metarhizium humberi genome.</title>
        <authorList>
            <person name="Lysoe E."/>
        </authorList>
    </citation>
    <scope>NUCLEOTIDE SEQUENCE [LARGE SCALE GENOMIC DNA]</scope>
    <source>
        <strain evidence="7 8">ESALQ1638</strain>
    </source>
</reference>
<dbReference type="GO" id="GO:0005506">
    <property type="term" value="F:iron ion binding"/>
    <property type="evidence" value="ECO:0007669"/>
    <property type="project" value="InterPro"/>
</dbReference>
<sequence>MTPNTSQPILSAPTHLLASPWLANDLSVKSLVLVTLAVLIFAPKFTKLIQNILTPVFSIPGPLINKISSWPLAIATINGSSHDFAQRLHEKHGPIVVLAPGMVSVSDTTEIKRIIQTEDWMKSRAIYGNFRQDPERPTLLAFTDKKPYSKRKRMVSSMFGIKYIRSMEPLMLGCVEVAVDVMGKTCDGATGDFAVVDLQQFIHGLAIDIIGVTTFGQSFHVVENGSHPLPSSLKKGLKIAGLMQLIPWIRKIPFLPTRDPYVSSFTYDIVDNRRRTFRETKTQDLLQKLVEVSDDSPGSDFNTTDVQDESVVMLTAGSETTANAELFTLIMLLKHPKAMQRVLEEVDQWYSPQDRSRPTDCGYSQAGMTYLQACIDEAMRLVPGQPNGSPREAPKDEQVLGYRIPRGTTVFPNTQAAHLQDVFADRPDEYIPERWLDIYSQGNDGSIPYWPFSAGSRVCIGKHFAMQEMHLTLVTLLRHFTFQNHQTTSTTSAPRLHRVAMASPARDMNNVPMQGMGQYSSNAALQHEAMLKALPLLEKAAHQATLSKKTPDDKPVTVIEYGSAHGNNSIRPLEQVLQSMTGSTVQLLLCDRPENDFTTLSRTMSGWIDSLDKTRAPRAIFLSMIPRSFYQDVVPAESVDLAFSLACLHHLEHMPPDLDGAPDSERKRLLQRQSRRDLCRFLRLRAGELRSGGTLTMSFVSQSSLGKENYAGLVDSCRRAMMDMVRVGELPLGAARAFQIPTHDRTLDEVKGVVQELADAWRLHDVFEDGVLHPAVKSLERAKQSDMDPHGHASEQYAKTVVDWLMAVCSGYFLKAVSVAAADVSAEQAGVLLSKWVHRTRESFLRDHRDEEVSCSFIYVLLERI</sequence>
<keyword evidence="2 6" id="KW-0349">Heme</keyword>
<dbReference type="InterPro" id="IPR017972">
    <property type="entry name" value="Cyt_P450_CS"/>
</dbReference>
<dbReference type="Gene3D" id="3.40.50.150">
    <property type="entry name" value="Vaccinia Virus protein VP39"/>
    <property type="match status" value="1"/>
</dbReference>
<evidence type="ECO:0000313" key="8">
    <source>
        <dbReference type="Proteomes" id="UP000764110"/>
    </source>
</evidence>
<dbReference type="PRINTS" id="PR00385">
    <property type="entry name" value="P450"/>
</dbReference>
<dbReference type="Gene3D" id="1.10.1200.270">
    <property type="entry name" value="Methyltransferase, alpha-helical capping domain"/>
    <property type="match status" value="1"/>
</dbReference>
<evidence type="ECO:0000256" key="6">
    <source>
        <dbReference type="PIRSR" id="PIRSR602401-1"/>
    </source>
</evidence>
<gene>
    <name evidence="7" type="ORF">MHUMG1_09420</name>
</gene>
<dbReference type="GO" id="GO:0008168">
    <property type="term" value="F:methyltransferase activity"/>
    <property type="evidence" value="ECO:0007669"/>
    <property type="project" value="InterPro"/>
</dbReference>
<accession>A0A9P8M304</accession>
<dbReference type="InterPro" id="IPR001128">
    <property type="entry name" value="Cyt_P450"/>
</dbReference>
<evidence type="ECO:0000313" key="7">
    <source>
        <dbReference type="EMBL" id="KAH0592775.1"/>
    </source>
</evidence>
<dbReference type="InterPro" id="IPR050121">
    <property type="entry name" value="Cytochrome_P450_monoxygenase"/>
</dbReference>
<name>A0A9P8M304_9HYPO</name>
<dbReference type="Pfam" id="PF00067">
    <property type="entry name" value="p450"/>
    <property type="match status" value="1"/>
</dbReference>
<protein>
    <recommendedName>
        <fullName evidence="9">Cytochrome P450</fullName>
    </recommendedName>
</protein>
<comment type="caution">
    <text evidence="7">The sequence shown here is derived from an EMBL/GenBank/DDBJ whole genome shotgun (WGS) entry which is preliminary data.</text>
</comment>
<dbReference type="InterPro" id="IPR042086">
    <property type="entry name" value="MeTrfase_capping"/>
</dbReference>
<proteinExistence type="predicted"/>
<dbReference type="Proteomes" id="UP000764110">
    <property type="component" value="Unassembled WGS sequence"/>
</dbReference>
<dbReference type="EMBL" id="JACEFI010000026">
    <property type="protein sequence ID" value="KAH0592775.1"/>
    <property type="molecule type" value="Genomic_DNA"/>
</dbReference>
<dbReference type="GO" id="GO:0016705">
    <property type="term" value="F:oxidoreductase activity, acting on paired donors, with incorporation or reduction of molecular oxygen"/>
    <property type="evidence" value="ECO:0007669"/>
    <property type="project" value="InterPro"/>
</dbReference>
<keyword evidence="4" id="KW-0460">Magnesium</keyword>
<evidence type="ECO:0008006" key="9">
    <source>
        <dbReference type="Google" id="ProtNLM"/>
    </source>
</evidence>
<dbReference type="InterPro" id="IPR036396">
    <property type="entry name" value="Cyt_P450_sf"/>
</dbReference>
<dbReference type="AlphaFoldDB" id="A0A9P8M304"/>
<keyword evidence="8" id="KW-1185">Reference proteome</keyword>
<feature type="binding site" description="axial binding residue" evidence="6">
    <location>
        <position position="459"/>
    </location>
    <ligand>
        <name>heme</name>
        <dbReference type="ChEBI" id="CHEBI:30413"/>
    </ligand>
    <ligandPart>
        <name>Fe</name>
        <dbReference type="ChEBI" id="CHEBI:18248"/>
    </ligandPart>
</feature>